<keyword evidence="3" id="KW-0479">Metal-binding</keyword>
<name>A0ABX1TM02_9GAMM</name>
<sequence length="200" mass="21881">MTCTGTESAISSSPTIRSTSIYVGRSLSCSGSTRTTGDYFKIVVNLRANAIDDELVELLKSVSCKRAFLGLESGSDRILENIRKGETAADMADGVARLKRGGIETSCSFVIGLPGETADTVRETISYARDIDPHMVVFNVCIPFPGTPIYEDTDQFDLIIHDRMWFLKGIPNKPIISTSGLSRTEIQQMTALCYKEFYGG</sequence>
<feature type="domain" description="Elp3/MiaA/NifB-like radical SAM core" evidence="6">
    <location>
        <begin position="7"/>
        <end position="170"/>
    </location>
</feature>
<dbReference type="PANTHER" id="PTHR43409">
    <property type="entry name" value="ANAEROBIC MAGNESIUM-PROTOPORPHYRIN IX MONOMETHYL ESTER CYCLASE-RELATED"/>
    <property type="match status" value="1"/>
</dbReference>
<keyword evidence="2" id="KW-0949">S-adenosyl-L-methionine</keyword>
<comment type="cofactor">
    <cofactor evidence="1">
        <name>[4Fe-4S] cluster</name>
        <dbReference type="ChEBI" id="CHEBI:49883"/>
    </cofactor>
</comment>
<keyword evidence="8" id="KW-1185">Reference proteome</keyword>
<evidence type="ECO:0000256" key="2">
    <source>
        <dbReference type="ARBA" id="ARBA00022691"/>
    </source>
</evidence>
<dbReference type="InterPro" id="IPR006638">
    <property type="entry name" value="Elp3/MiaA/NifB-like_rSAM"/>
</dbReference>
<reference evidence="7 8" key="1">
    <citation type="submission" date="2019-03" db="EMBL/GenBank/DDBJ databases">
        <title>Metabolic reconstructions from genomes of highly enriched 'Candidatus Accumulibacter' and 'Candidatus Competibacter' bioreactor populations.</title>
        <authorList>
            <person name="Annavajhala M.K."/>
            <person name="Welles L."/>
            <person name="Abbas B."/>
            <person name="Sorokin D."/>
            <person name="Park H."/>
            <person name="Van Loosdrecht M."/>
            <person name="Chandran K."/>
        </authorList>
    </citation>
    <scope>NUCLEOTIDE SEQUENCE [LARGE SCALE GENOMIC DNA]</scope>
    <source>
        <strain evidence="7 8">SBR_G</strain>
    </source>
</reference>
<dbReference type="InterPro" id="IPR051198">
    <property type="entry name" value="BchE-like"/>
</dbReference>
<dbReference type="PANTHER" id="PTHR43409:SF7">
    <property type="entry name" value="BLL1977 PROTEIN"/>
    <property type="match status" value="1"/>
</dbReference>
<comment type="caution">
    <text evidence="7">The sequence shown here is derived from an EMBL/GenBank/DDBJ whole genome shotgun (WGS) entry which is preliminary data.</text>
</comment>
<evidence type="ECO:0000313" key="8">
    <source>
        <dbReference type="Proteomes" id="UP000760480"/>
    </source>
</evidence>
<keyword evidence="4" id="KW-0408">Iron</keyword>
<dbReference type="InterPro" id="IPR058240">
    <property type="entry name" value="rSAM_sf"/>
</dbReference>
<evidence type="ECO:0000256" key="3">
    <source>
        <dbReference type="ARBA" id="ARBA00022723"/>
    </source>
</evidence>
<dbReference type="Gene3D" id="3.80.30.20">
    <property type="entry name" value="tm_1862 like domain"/>
    <property type="match status" value="1"/>
</dbReference>
<dbReference type="SUPFAM" id="SSF102114">
    <property type="entry name" value="Radical SAM enzymes"/>
    <property type="match status" value="1"/>
</dbReference>
<organism evidence="7 8">
    <name type="scientific">Candidatus Competibacter phosphatis</name>
    <dbReference type="NCBI Taxonomy" id="221280"/>
    <lineage>
        <taxon>Bacteria</taxon>
        <taxon>Pseudomonadati</taxon>
        <taxon>Pseudomonadota</taxon>
        <taxon>Gammaproteobacteria</taxon>
        <taxon>Candidatus Competibacteraceae</taxon>
        <taxon>Candidatus Competibacter</taxon>
    </lineage>
</organism>
<dbReference type="InterPro" id="IPR007197">
    <property type="entry name" value="rSAM"/>
</dbReference>
<evidence type="ECO:0000313" key="7">
    <source>
        <dbReference type="EMBL" id="NMQ19173.1"/>
    </source>
</evidence>
<evidence type="ECO:0000256" key="1">
    <source>
        <dbReference type="ARBA" id="ARBA00001966"/>
    </source>
</evidence>
<protein>
    <submittedName>
        <fullName evidence="7">Radical SAM protein</fullName>
    </submittedName>
</protein>
<gene>
    <name evidence="7" type="ORF">E4P82_08155</name>
</gene>
<proteinExistence type="predicted"/>
<dbReference type="SMART" id="SM00729">
    <property type="entry name" value="Elp3"/>
    <property type="match status" value="1"/>
</dbReference>
<evidence type="ECO:0000256" key="5">
    <source>
        <dbReference type="ARBA" id="ARBA00023014"/>
    </source>
</evidence>
<evidence type="ECO:0000259" key="6">
    <source>
        <dbReference type="SMART" id="SM00729"/>
    </source>
</evidence>
<dbReference type="InterPro" id="IPR023404">
    <property type="entry name" value="rSAM_horseshoe"/>
</dbReference>
<dbReference type="Pfam" id="PF04055">
    <property type="entry name" value="Radical_SAM"/>
    <property type="match status" value="1"/>
</dbReference>
<dbReference type="CDD" id="cd01335">
    <property type="entry name" value="Radical_SAM"/>
    <property type="match status" value="1"/>
</dbReference>
<accession>A0ABX1TM02</accession>
<dbReference type="Proteomes" id="UP000760480">
    <property type="component" value="Unassembled WGS sequence"/>
</dbReference>
<keyword evidence="5" id="KW-0411">Iron-sulfur</keyword>
<dbReference type="EMBL" id="SPMZ01000022">
    <property type="protein sequence ID" value="NMQ19173.1"/>
    <property type="molecule type" value="Genomic_DNA"/>
</dbReference>
<evidence type="ECO:0000256" key="4">
    <source>
        <dbReference type="ARBA" id="ARBA00023004"/>
    </source>
</evidence>